<reference evidence="1 2" key="1">
    <citation type="submission" date="2016-07" db="EMBL/GenBank/DDBJ databases">
        <title>Pervasive Adenine N6-methylation of Active Genes in Fungi.</title>
        <authorList>
            <consortium name="DOE Joint Genome Institute"/>
            <person name="Mondo S.J."/>
            <person name="Dannebaum R.O."/>
            <person name="Kuo R.C."/>
            <person name="Labutti K."/>
            <person name="Haridas S."/>
            <person name="Kuo A."/>
            <person name="Salamov A."/>
            <person name="Ahrendt S.R."/>
            <person name="Lipzen A."/>
            <person name="Sullivan W."/>
            <person name="Andreopoulos W.B."/>
            <person name="Clum A."/>
            <person name="Lindquist E."/>
            <person name="Daum C."/>
            <person name="Ramamoorthy G.K."/>
            <person name="Gryganskyi A."/>
            <person name="Culley D."/>
            <person name="Magnuson J.K."/>
            <person name="James T.Y."/>
            <person name="O'Malley M.A."/>
            <person name="Stajich J.E."/>
            <person name="Spatafora J.W."/>
            <person name="Visel A."/>
            <person name="Grigoriev I.V."/>
        </authorList>
    </citation>
    <scope>NUCLEOTIDE SEQUENCE [LARGE SCALE GENOMIC DNA]</scope>
    <source>
        <strain evidence="1 2">JEL800</strain>
    </source>
</reference>
<dbReference type="Proteomes" id="UP000193642">
    <property type="component" value="Unassembled WGS sequence"/>
</dbReference>
<evidence type="ECO:0000313" key="2">
    <source>
        <dbReference type="Proteomes" id="UP000193642"/>
    </source>
</evidence>
<protein>
    <recommendedName>
        <fullName evidence="3">Bulb-type lectin domain-containing protein</fullName>
    </recommendedName>
</protein>
<dbReference type="InterPro" id="IPR036426">
    <property type="entry name" value="Bulb-type_lectin_dom_sf"/>
</dbReference>
<organism evidence="1 2">
    <name type="scientific">Rhizoclosmatium globosum</name>
    <dbReference type="NCBI Taxonomy" id="329046"/>
    <lineage>
        <taxon>Eukaryota</taxon>
        <taxon>Fungi</taxon>
        <taxon>Fungi incertae sedis</taxon>
        <taxon>Chytridiomycota</taxon>
        <taxon>Chytridiomycota incertae sedis</taxon>
        <taxon>Chytridiomycetes</taxon>
        <taxon>Chytridiales</taxon>
        <taxon>Chytriomycetaceae</taxon>
        <taxon>Rhizoclosmatium</taxon>
    </lineage>
</organism>
<proteinExistence type="predicted"/>
<accession>A0A1Y2BF87</accession>
<gene>
    <name evidence="1" type="ORF">BCR33DRAFT_771204</name>
</gene>
<dbReference type="Gene3D" id="2.90.10.10">
    <property type="entry name" value="Bulb-type lectin domain"/>
    <property type="match status" value="1"/>
</dbReference>
<keyword evidence="2" id="KW-1185">Reference proteome</keyword>
<dbReference type="EMBL" id="MCGO01000068">
    <property type="protein sequence ID" value="ORY33210.1"/>
    <property type="molecule type" value="Genomic_DNA"/>
</dbReference>
<comment type="caution">
    <text evidence="1">The sequence shown here is derived from an EMBL/GenBank/DDBJ whole genome shotgun (WGS) entry which is preliminary data.</text>
</comment>
<dbReference type="AlphaFoldDB" id="A0A1Y2BF87"/>
<dbReference type="SUPFAM" id="SSF51110">
    <property type="entry name" value="alpha-D-mannose-specific plant lectins"/>
    <property type="match status" value="1"/>
</dbReference>
<name>A0A1Y2BF87_9FUNG</name>
<evidence type="ECO:0000313" key="1">
    <source>
        <dbReference type="EMBL" id="ORY33210.1"/>
    </source>
</evidence>
<evidence type="ECO:0008006" key="3">
    <source>
        <dbReference type="Google" id="ProtNLM"/>
    </source>
</evidence>
<sequence length="144" mass="16237">MLHLLIITAASVQAFFTSSNGNFCFNKGDSLHSRVDLGKHFLSPNYCEVFINEPSHCLSGMSYAYSFGKNQYCDGRASLSYDLDGNISLRNPQGTAFWAANVHANWAFCFQTDGNLVGYASESNPVWSIKWIPQDWQTKPWYQC</sequence>